<sequence length="167" mass="19339">MRKIIIPVLFCFLLSYDIYAQNSNTEEKAVLDVVEQLFDGMRAADSAMVHAVFYNKVEFYTAFTNKEGKRVLHEGALQGFLDAVGSPHDVIWDELIWDTEIRIDGNLAQVWTKYAFYAGDKFSHCGVDSFHLFKSEVGWKIFHLTDTREWKNCNVPDDIKEKHKKNP</sequence>
<dbReference type="AlphaFoldDB" id="A0A937FVH0"/>
<protein>
    <submittedName>
        <fullName evidence="2">Nuclear transport factor 2 family protein</fullName>
    </submittedName>
</protein>
<dbReference type="InterPro" id="IPR032710">
    <property type="entry name" value="NTF2-like_dom_sf"/>
</dbReference>
<feature type="signal peptide" evidence="1">
    <location>
        <begin position="1"/>
        <end position="20"/>
    </location>
</feature>
<dbReference type="Proteomes" id="UP000614216">
    <property type="component" value="Unassembled WGS sequence"/>
</dbReference>
<name>A0A937FVH0_9BACT</name>
<comment type="caution">
    <text evidence="2">The sequence shown here is derived from an EMBL/GenBank/DDBJ whole genome shotgun (WGS) entry which is preliminary data.</text>
</comment>
<keyword evidence="3" id="KW-1185">Reference proteome</keyword>
<dbReference type="RefSeq" id="WP_202854762.1">
    <property type="nucleotide sequence ID" value="NZ_JAEUGD010000004.1"/>
</dbReference>
<evidence type="ECO:0000313" key="2">
    <source>
        <dbReference type="EMBL" id="MBL6445223.1"/>
    </source>
</evidence>
<organism evidence="2 3">
    <name type="scientific">Fulvivirga marina</name>
    <dbReference type="NCBI Taxonomy" id="2494733"/>
    <lineage>
        <taxon>Bacteria</taxon>
        <taxon>Pseudomonadati</taxon>
        <taxon>Bacteroidota</taxon>
        <taxon>Cytophagia</taxon>
        <taxon>Cytophagales</taxon>
        <taxon>Fulvivirgaceae</taxon>
        <taxon>Fulvivirga</taxon>
    </lineage>
</organism>
<dbReference type="EMBL" id="JAEUGD010000004">
    <property type="protein sequence ID" value="MBL6445223.1"/>
    <property type="molecule type" value="Genomic_DNA"/>
</dbReference>
<proteinExistence type="predicted"/>
<dbReference type="SUPFAM" id="SSF54427">
    <property type="entry name" value="NTF2-like"/>
    <property type="match status" value="1"/>
</dbReference>
<dbReference type="Gene3D" id="3.10.450.50">
    <property type="match status" value="1"/>
</dbReference>
<dbReference type="InterPro" id="IPR039437">
    <property type="entry name" value="FrzH/put_lumazine-bd"/>
</dbReference>
<reference evidence="2" key="1">
    <citation type="submission" date="2021-01" db="EMBL/GenBank/DDBJ databases">
        <title>Fulvivirga kasyanovii gen. nov., sp nov., a novel member of the phylum Bacteroidetes isolated from seawater in a mussel farm.</title>
        <authorList>
            <person name="Zhao L.-H."/>
            <person name="Wang Z.-J."/>
        </authorList>
    </citation>
    <scope>NUCLEOTIDE SEQUENCE</scope>
    <source>
        <strain evidence="2">29W222</strain>
    </source>
</reference>
<accession>A0A937FVH0</accession>
<evidence type="ECO:0000256" key="1">
    <source>
        <dbReference type="SAM" id="SignalP"/>
    </source>
</evidence>
<dbReference type="Pfam" id="PF12893">
    <property type="entry name" value="Lumazine_bd_2"/>
    <property type="match status" value="1"/>
</dbReference>
<evidence type="ECO:0000313" key="3">
    <source>
        <dbReference type="Proteomes" id="UP000614216"/>
    </source>
</evidence>
<gene>
    <name evidence="2" type="ORF">JMN32_02815</name>
</gene>
<feature type="chain" id="PRO_5037865307" evidence="1">
    <location>
        <begin position="21"/>
        <end position="167"/>
    </location>
</feature>
<keyword evidence="1" id="KW-0732">Signal</keyword>